<proteinExistence type="predicted"/>
<feature type="transmembrane region" description="Helical" evidence="1">
    <location>
        <begin position="281"/>
        <end position="303"/>
    </location>
</feature>
<dbReference type="Pfam" id="PF05661">
    <property type="entry name" value="DUF808"/>
    <property type="match status" value="1"/>
</dbReference>
<dbReference type="RefSeq" id="WP_050601124.1">
    <property type="nucleotide sequence ID" value="NZ_JYNE01000027.1"/>
</dbReference>
<feature type="transmembrane region" description="Helical" evidence="1">
    <location>
        <begin position="168"/>
        <end position="196"/>
    </location>
</feature>
<dbReference type="AlphaFoldDB" id="A0A0L1KB55"/>
<evidence type="ECO:0000256" key="1">
    <source>
        <dbReference type="SAM" id="Phobius"/>
    </source>
</evidence>
<feature type="transmembrane region" description="Helical" evidence="1">
    <location>
        <begin position="76"/>
        <end position="107"/>
    </location>
</feature>
<evidence type="ECO:0000313" key="2">
    <source>
        <dbReference type="EMBL" id="KNH01161.1"/>
    </source>
</evidence>
<dbReference type="PANTHER" id="PTHR30503">
    <property type="entry name" value="INNER MEMBRANE PROTEIN YEDI"/>
    <property type="match status" value="1"/>
</dbReference>
<reference evidence="2" key="1">
    <citation type="submission" date="2015-02" db="EMBL/GenBank/DDBJ databases">
        <authorList>
            <person name="Chooi Y.-H."/>
        </authorList>
    </citation>
    <scope>NUCLEOTIDE SEQUENCE [LARGE SCALE GENOMIC DNA]</scope>
    <source>
        <strain evidence="2">LAMA 915</strain>
    </source>
</reference>
<comment type="caution">
    <text evidence="2">The sequence shown here is derived from an EMBL/GenBank/DDBJ whole genome shotgun (WGS) entry which is preliminary data.</text>
</comment>
<accession>A0A0L1KB55</accession>
<organism evidence="2 3">
    <name type="scientific">Qipengyuania citrea LAMA 915</name>
    <dbReference type="NCBI Taxonomy" id="1306953"/>
    <lineage>
        <taxon>Bacteria</taxon>
        <taxon>Pseudomonadati</taxon>
        <taxon>Pseudomonadota</taxon>
        <taxon>Alphaproteobacteria</taxon>
        <taxon>Sphingomonadales</taxon>
        <taxon>Erythrobacteraceae</taxon>
        <taxon>Qipengyuania</taxon>
    </lineage>
</organism>
<feature type="transmembrane region" description="Helical" evidence="1">
    <location>
        <begin position="217"/>
        <end position="240"/>
    </location>
</feature>
<dbReference type="Proteomes" id="UP000037446">
    <property type="component" value="Unassembled WGS sequence"/>
</dbReference>
<keyword evidence="1" id="KW-0472">Membrane</keyword>
<dbReference type="EMBL" id="JYNE01000027">
    <property type="protein sequence ID" value="KNH01161.1"/>
    <property type="molecule type" value="Genomic_DNA"/>
</dbReference>
<dbReference type="PATRIC" id="fig|1306953.7.peg.2251"/>
<evidence type="ECO:0000313" key="3">
    <source>
        <dbReference type="Proteomes" id="UP000037446"/>
    </source>
</evidence>
<dbReference type="InterPro" id="IPR008526">
    <property type="entry name" value="YedI"/>
</dbReference>
<dbReference type="STRING" id="1306953.J121_2177"/>
<sequence>MPGGLVALLDDVSIIARAAAASVDDITVAAGRAGSKTAGVVIDDAAVTPSYVTGLSPARELPIIWNITKGSLKNKLIILLPGALLLSWLLPSAIVFILILGGCYLSYEGAEKVMEKLGGQKHGVTVEDEITDPAAFEKQRVNGAIRTDLILSAEIMAITLNEVAAEDFIVRAGVLAIVGIGVTLVVYGSVALIVKLDDIGLHLREKTSAAAQAFGQFLVTSVPYLLTTLSFIGTIAMLWVGGGIILHSLHELGIHGPSDWAHGLQHTVEAVTGGLSGILGWGTYAALSALTGLALGFVLAILIHKVFKIGITHGDH</sequence>
<keyword evidence="1" id="KW-1133">Transmembrane helix</keyword>
<dbReference type="PANTHER" id="PTHR30503:SF3">
    <property type="entry name" value="INNER MEMBRANE PROTEIN YEDI"/>
    <property type="match status" value="1"/>
</dbReference>
<dbReference type="PIRSF" id="PIRSF016660">
    <property type="entry name" value="YedI"/>
    <property type="match status" value="1"/>
</dbReference>
<gene>
    <name evidence="2" type="ORF">J121_2177</name>
</gene>
<name>A0A0L1KB55_9SPHN</name>
<dbReference type="GO" id="GO:0005886">
    <property type="term" value="C:plasma membrane"/>
    <property type="evidence" value="ECO:0007669"/>
    <property type="project" value="TreeGrafter"/>
</dbReference>
<dbReference type="GeneID" id="93685755"/>
<keyword evidence="1" id="KW-0812">Transmembrane</keyword>
<protein>
    <submittedName>
        <fullName evidence="2">Abc transporter</fullName>
    </submittedName>
</protein>